<keyword evidence="3" id="KW-0963">Cytoplasm</keyword>
<dbReference type="InterPro" id="IPR011989">
    <property type="entry name" value="ARM-like"/>
</dbReference>
<dbReference type="InterPro" id="IPR008376">
    <property type="entry name" value="Chaperone_Ric-8_A/B"/>
</dbReference>
<reference evidence="6" key="1">
    <citation type="submission" date="2022-07" db="EMBL/GenBank/DDBJ databases">
        <title>Phylogenomic reconstructions and comparative analyses of Kickxellomycotina fungi.</title>
        <authorList>
            <person name="Reynolds N.K."/>
            <person name="Stajich J.E."/>
            <person name="Barry K."/>
            <person name="Grigoriev I.V."/>
            <person name="Crous P."/>
            <person name="Smith M.E."/>
        </authorList>
    </citation>
    <scope>NUCLEOTIDE SEQUENCE</scope>
    <source>
        <strain evidence="6">NBRC 105414</strain>
    </source>
</reference>
<dbReference type="AlphaFoldDB" id="A0A9W8HEI8"/>
<protein>
    <submittedName>
        <fullName evidence="6">Uncharacterized protein</fullName>
    </submittedName>
</protein>
<evidence type="ECO:0000256" key="5">
    <source>
        <dbReference type="ARBA" id="ARBA00023186"/>
    </source>
</evidence>
<dbReference type="Pfam" id="PF10165">
    <property type="entry name" value="Ric8"/>
    <property type="match status" value="1"/>
</dbReference>
<organism evidence="6 7">
    <name type="scientific">Coemansia javaensis</name>
    <dbReference type="NCBI Taxonomy" id="2761396"/>
    <lineage>
        <taxon>Eukaryota</taxon>
        <taxon>Fungi</taxon>
        <taxon>Fungi incertae sedis</taxon>
        <taxon>Zoopagomycota</taxon>
        <taxon>Kickxellomycotina</taxon>
        <taxon>Kickxellomycetes</taxon>
        <taxon>Kickxellales</taxon>
        <taxon>Kickxellaceae</taxon>
        <taxon>Coemansia</taxon>
    </lineage>
</organism>
<evidence type="ECO:0000256" key="2">
    <source>
        <dbReference type="ARBA" id="ARBA00009049"/>
    </source>
</evidence>
<evidence type="ECO:0000256" key="4">
    <source>
        <dbReference type="ARBA" id="ARBA00022658"/>
    </source>
</evidence>
<dbReference type="OrthoDB" id="5585685at2759"/>
<dbReference type="SUPFAM" id="SSF48371">
    <property type="entry name" value="ARM repeat"/>
    <property type="match status" value="1"/>
</dbReference>
<evidence type="ECO:0000313" key="7">
    <source>
        <dbReference type="Proteomes" id="UP001140217"/>
    </source>
</evidence>
<evidence type="ECO:0000313" key="6">
    <source>
        <dbReference type="EMBL" id="KAJ2781861.1"/>
    </source>
</evidence>
<gene>
    <name evidence="6" type="ORF">H4R18_002624</name>
</gene>
<comment type="caution">
    <text evidence="6">The sequence shown here is derived from an EMBL/GenBank/DDBJ whole genome shotgun (WGS) entry which is preliminary data.</text>
</comment>
<sequence>MDYFALVEARGTEDLGPAEVEAGLAAAAAHIQQHASRAPERIGVLLQRFVYTDQDWCSPRAGALALGVLKALGRGVPGGGEIATGRAIEALVRLAGSSGPDAADDALACVANAMLLQPACRPHVAQRRCLDAVAAVLRARAESPDAAFLCARCLLLALSAGEDARYCVEDLGLQQILADAAAHHMRREAAGAGAGARFPPRQVVAELFKAALGLCTHFLRWVHAAKGSSGRDDALPADRAAAFVGLLRAALDTLAGLPLLADGHLPDPAKQAIAIAMNIPTRHPEEVRDAWLPAGDPWRFVDAILDRLAAMVGRIVGEEPAARLADAADGYCGELTPLALVLMRLVAEHASVREHAFPAFYPGSAIDHSLLPEDRPGLSAKLVRLMRIPQGGMLPAAIGDLLLALLGGDIKHFVMAVGYGNAAGYMVARGIPVPSDIVEQVAAGSGPVVDPVTGRHLGQGAAAAAAAAELAAMTDEEKMREAERLFVLFERLDRTGVIRVENPVRAAAESGRLAEVVDDSDDDSQ</sequence>
<accession>A0A9W8HEI8</accession>
<keyword evidence="7" id="KW-1185">Reference proteome</keyword>
<dbReference type="InterPro" id="IPR019318">
    <property type="entry name" value="Gua_nucleotide_exch_fac_Ric8"/>
</dbReference>
<dbReference type="Gene3D" id="1.25.10.10">
    <property type="entry name" value="Leucine-rich Repeat Variant"/>
    <property type="match status" value="1"/>
</dbReference>
<keyword evidence="5" id="KW-0143">Chaperone</keyword>
<dbReference type="PANTHER" id="PTHR12425">
    <property type="entry name" value="SYNEMBRYN"/>
    <property type="match status" value="1"/>
</dbReference>
<dbReference type="GO" id="GO:0007186">
    <property type="term" value="P:G protein-coupled receptor signaling pathway"/>
    <property type="evidence" value="ECO:0007669"/>
    <property type="project" value="TreeGrafter"/>
</dbReference>
<evidence type="ECO:0000256" key="1">
    <source>
        <dbReference type="ARBA" id="ARBA00004544"/>
    </source>
</evidence>
<name>A0A9W8HEI8_9FUNG</name>
<comment type="similarity">
    <text evidence="2">Belongs to the synembryn family.</text>
</comment>
<proteinExistence type="inferred from homology"/>
<dbReference type="GO" id="GO:0001965">
    <property type="term" value="F:G-protein alpha-subunit binding"/>
    <property type="evidence" value="ECO:0007669"/>
    <property type="project" value="TreeGrafter"/>
</dbReference>
<dbReference type="InterPro" id="IPR016024">
    <property type="entry name" value="ARM-type_fold"/>
</dbReference>
<dbReference type="PRINTS" id="PR01802">
    <property type="entry name" value="SYNEMBRYN"/>
</dbReference>
<dbReference type="EMBL" id="JANBUL010000090">
    <property type="protein sequence ID" value="KAJ2781861.1"/>
    <property type="molecule type" value="Genomic_DNA"/>
</dbReference>
<evidence type="ECO:0000256" key="3">
    <source>
        <dbReference type="ARBA" id="ARBA00022490"/>
    </source>
</evidence>
<dbReference type="GO" id="GO:0005085">
    <property type="term" value="F:guanyl-nucleotide exchange factor activity"/>
    <property type="evidence" value="ECO:0007669"/>
    <property type="project" value="UniProtKB-KW"/>
</dbReference>
<keyword evidence="4" id="KW-0344">Guanine-nucleotide releasing factor</keyword>
<dbReference type="GO" id="GO:0005938">
    <property type="term" value="C:cell cortex"/>
    <property type="evidence" value="ECO:0007669"/>
    <property type="project" value="UniProtKB-SubCell"/>
</dbReference>
<comment type="subcellular location">
    <subcellularLocation>
        <location evidence="1">Cytoplasm</location>
        <location evidence="1">Cell cortex</location>
    </subcellularLocation>
</comment>
<dbReference type="Proteomes" id="UP001140217">
    <property type="component" value="Unassembled WGS sequence"/>
</dbReference>
<dbReference type="PANTHER" id="PTHR12425:SF5">
    <property type="entry name" value="SYNEMBRYN"/>
    <property type="match status" value="1"/>
</dbReference>